<evidence type="ECO:0000313" key="3">
    <source>
        <dbReference type="Proteomes" id="UP000593562"/>
    </source>
</evidence>
<evidence type="ECO:0000256" key="1">
    <source>
        <dbReference type="SAM" id="MobiDB-lite"/>
    </source>
</evidence>
<name>A0A7J7DZJ8_TRIWF</name>
<evidence type="ECO:0000313" key="2">
    <source>
        <dbReference type="EMBL" id="KAF5751624.1"/>
    </source>
</evidence>
<feature type="region of interest" description="Disordered" evidence="1">
    <location>
        <begin position="157"/>
        <end position="177"/>
    </location>
</feature>
<gene>
    <name evidence="2" type="ORF">HS088_TW02G00639</name>
</gene>
<comment type="caution">
    <text evidence="2">The sequence shown here is derived from an EMBL/GenBank/DDBJ whole genome shotgun (WGS) entry which is preliminary data.</text>
</comment>
<dbReference type="InParanoid" id="A0A7J7DZJ8"/>
<proteinExistence type="predicted"/>
<organism evidence="2 3">
    <name type="scientific">Tripterygium wilfordii</name>
    <name type="common">Thunder God vine</name>
    <dbReference type="NCBI Taxonomy" id="458696"/>
    <lineage>
        <taxon>Eukaryota</taxon>
        <taxon>Viridiplantae</taxon>
        <taxon>Streptophyta</taxon>
        <taxon>Embryophyta</taxon>
        <taxon>Tracheophyta</taxon>
        <taxon>Spermatophyta</taxon>
        <taxon>Magnoliopsida</taxon>
        <taxon>eudicotyledons</taxon>
        <taxon>Gunneridae</taxon>
        <taxon>Pentapetalae</taxon>
        <taxon>rosids</taxon>
        <taxon>fabids</taxon>
        <taxon>Celastrales</taxon>
        <taxon>Celastraceae</taxon>
        <taxon>Tripterygium</taxon>
    </lineage>
</organism>
<dbReference type="Proteomes" id="UP000593562">
    <property type="component" value="Unassembled WGS sequence"/>
</dbReference>
<reference evidence="2 3" key="1">
    <citation type="journal article" date="2020" name="Nat. Commun.">
        <title>Genome of Tripterygium wilfordii and identification of cytochrome P450 involved in triptolide biosynthesis.</title>
        <authorList>
            <person name="Tu L."/>
            <person name="Su P."/>
            <person name="Zhang Z."/>
            <person name="Gao L."/>
            <person name="Wang J."/>
            <person name="Hu T."/>
            <person name="Zhou J."/>
            <person name="Zhang Y."/>
            <person name="Zhao Y."/>
            <person name="Liu Y."/>
            <person name="Song Y."/>
            <person name="Tong Y."/>
            <person name="Lu Y."/>
            <person name="Yang J."/>
            <person name="Xu C."/>
            <person name="Jia M."/>
            <person name="Peters R.J."/>
            <person name="Huang L."/>
            <person name="Gao W."/>
        </authorList>
    </citation>
    <scope>NUCLEOTIDE SEQUENCE [LARGE SCALE GENOMIC DNA]</scope>
    <source>
        <strain evidence="3">cv. XIE 37</strain>
        <tissue evidence="2">Leaf</tissue>
    </source>
</reference>
<dbReference type="EMBL" id="JAAARO010000002">
    <property type="protein sequence ID" value="KAF5751624.1"/>
    <property type="molecule type" value="Genomic_DNA"/>
</dbReference>
<keyword evidence="3" id="KW-1185">Reference proteome</keyword>
<sequence length="226" mass="25669">MESLPDMGFADELFCEGKVLPPLKLPPRLRYPNDTVSSNPTSPMSSFTSIIKFWSLWNGDFDPFMVAMENVKEEKRGKMVKKSYERAQSMSPTLPTTPEQPNGPVFELKLAEPKGVVYARQARRLLAKVEAEERPTVEGGKLSRKKKIMKLTKRSLSMAETSDEKKNAAAKSMKSKPSKQFSFESMGLELEYNQAKRVSDNVTRMAIVQWRPKVFLCMGFAPKYEN</sequence>
<accession>A0A7J7DZJ8</accession>
<protein>
    <submittedName>
        <fullName evidence="2">Uncharacterized protein</fullName>
    </submittedName>
</protein>
<dbReference type="AlphaFoldDB" id="A0A7J7DZJ8"/>